<dbReference type="EMBL" id="UGHH01000002">
    <property type="protein sequence ID" value="STO64759.1"/>
    <property type="molecule type" value="Genomic_DNA"/>
</dbReference>
<feature type="region of interest" description="Disordered" evidence="1">
    <location>
        <begin position="1"/>
        <end position="28"/>
    </location>
</feature>
<dbReference type="RefSeq" id="WP_119223065.1">
    <property type="nucleotide sequence ID" value="NZ_CAUVRQ010000004.1"/>
</dbReference>
<evidence type="ECO:0000256" key="1">
    <source>
        <dbReference type="SAM" id="MobiDB-lite"/>
    </source>
</evidence>
<dbReference type="Proteomes" id="UP000254867">
    <property type="component" value="Unassembled WGS sequence"/>
</dbReference>
<proteinExistence type="predicted"/>
<name>A0A377I342_HAEPH</name>
<accession>A0A377I342</accession>
<evidence type="ECO:0008006" key="4">
    <source>
        <dbReference type="Google" id="ProtNLM"/>
    </source>
</evidence>
<protein>
    <recommendedName>
        <fullName evidence="4">Mu-like prophage FluMu N-terminal domain-containing protein</fullName>
    </recommendedName>
</protein>
<feature type="compositionally biased region" description="Basic and acidic residues" evidence="1">
    <location>
        <begin position="1"/>
        <end position="18"/>
    </location>
</feature>
<evidence type="ECO:0000313" key="3">
    <source>
        <dbReference type="Proteomes" id="UP000254867"/>
    </source>
</evidence>
<sequence length="96" mass="10463">MAKKSETENKTETAEKAENTTGSTGADEKALTGEAVKCVALLITLRTSHPQDSYGRCGYRFNKETAVRIPIADIPEEAVGVFIGDPYLACEYECEE</sequence>
<organism evidence="2 3">
    <name type="scientific">Haemophilus parahaemolyticus</name>
    <dbReference type="NCBI Taxonomy" id="735"/>
    <lineage>
        <taxon>Bacteria</taxon>
        <taxon>Pseudomonadati</taxon>
        <taxon>Pseudomonadota</taxon>
        <taxon>Gammaproteobacteria</taxon>
        <taxon>Pasteurellales</taxon>
        <taxon>Pasteurellaceae</taxon>
        <taxon>Haemophilus</taxon>
    </lineage>
</organism>
<gene>
    <name evidence="2" type="ORF">NCTC10794_01835</name>
</gene>
<evidence type="ECO:0000313" key="2">
    <source>
        <dbReference type="EMBL" id="STO64759.1"/>
    </source>
</evidence>
<dbReference type="AlphaFoldDB" id="A0A377I342"/>
<reference evidence="2 3" key="1">
    <citation type="submission" date="2018-06" db="EMBL/GenBank/DDBJ databases">
        <authorList>
            <consortium name="Pathogen Informatics"/>
            <person name="Doyle S."/>
        </authorList>
    </citation>
    <scope>NUCLEOTIDE SEQUENCE [LARGE SCALE GENOMIC DNA]</scope>
    <source>
        <strain evidence="2 3">NCTC10794</strain>
    </source>
</reference>